<keyword evidence="1" id="KW-1133">Transmembrane helix</keyword>
<keyword evidence="1" id="KW-0812">Transmembrane</keyword>
<accession>A0A125NTY0</accession>
<dbReference type="AlphaFoldDB" id="A0A125NTY0"/>
<dbReference type="EMBL" id="LMTR01000084">
    <property type="protein sequence ID" value="KWT64889.1"/>
    <property type="molecule type" value="Genomic_DNA"/>
</dbReference>
<reference evidence="2 3" key="1">
    <citation type="submission" date="2015-10" db="EMBL/GenBank/DDBJ databases">
        <title>Transcriptomic analysis of a linuron degrading triple-species bacterial consortium.</title>
        <authorList>
            <person name="Albers P."/>
        </authorList>
    </citation>
    <scope>NUCLEOTIDE SEQUENCE [LARGE SCALE GENOMIC DNA]</scope>
    <source>
        <strain evidence="2 3">WDL6</strain>
    </source>
</reference>
<proteinExistence type="predicted"/>
<evidence type="ECO:0000313" key="2">
    <source>
        <dbReference type="EMBL" id="KWT64889.1"/>
    </source>
</evidence>
<comment type="caution">
    <text evidence="2">The sequence shown here is derived from an EMBL/GenBank/DDBJ whole genome shotgun (WGS) entry which is preliminary data.</text>
</comment>
<organism evidence="2 3">
    <name type="scientific">Hyphomicrobium sulfonivorans</name>
    <dbReference type="NCBI Taxonomy" id="121290"/>
    <lineage>
        <taxon>Bacteria</taxon>
        <taxon>Pseudomonadati</taxon>
        <taxon>Pseudomonadota</taxon>
        <taxon>Alphaproteobacteria</taxon>
        <taxon>Hyphomicrobiales</taxon>
        <taxon>Hyphomicrobiaceae</taxon>
        <taxon>Hyphomicrobium</taxon>
    </lineage>
</organism>
<dbReference type="RefSeq" id="WP_068464293.1">
    <property type="nucleotide sequence ID" value="NZ_LMTR01000084.1"/>
</dbReference>
<feature type="transmembrane region" description="Helical" evidence="1">
    <location>
        <begin position="53"/>
        <end position="74"/>
    </location>
</feature>
<name>A0A125NTY0_HYPSL</name>
<gene>
    <name evidence="2" type="ORF">APY04_3129</name>
</gene>
<keyword evidence="3" id="KW-1185">Reference proteome</keyword>
<evidence type="ECO:0000313" key="3">
    <source>
        <dbReference type="Proteomes" id="UP000059074"/>
    </source>
</evidence>
<feature type="transmembrane region" description="Helical" evidence="1">
    <location>
        <begin position="86"/>
        <end position="104"/>
    </location>
</feature>
<sequence>MRSVLNLISLLAVGLIMAAIIMAAPADTTRGAELMQFFDRFDFAAPGLDYRSVLAGLALGVVIALIARISWVDIARGTAGWIANQAHRLLLLGLAAILIGVIIYV</sequence>
<keyword evidence="1" id="KW-0472">Membrane</keyword>
<protein>
    <submittedName>
        <fullName evidence="2">Uncharacterized protein</fullName>
    </submittedName>
</protein>
<evidence type="ECO:0000256" key="1">
    <source>
        <dbReference type="SAM" id="Phobius"/>
    </source>
</evidence>
<dbReference type="Proteomes" id="UP000059074">
    <property type="component" value="Unassembled WGS sequence"/>
</dbReference>
<dbReference type="PATRIC" id="fig|121290.4.peg.981"/>